<accession>A0A8J6YJ74</accession>
<dbReference type="CDD" id="cd10936">
    <property type="entry name" value="CE4_DAC2"/>
    <property type="match status" value="1"/>
</dbReference>
<evidence type="ECO:0000256" key="2">
    <source>
        <dbReference type="SAM" id="Phobius"/>
    </source>
</evidence>
<dbReference type="Pfam" id="PF04748">
    <property type="entry name" value="Polysacc_deac_2"/>
    <property type="match status" value="1"/>
</dbReference>
<feature type="transmembrane region" description="Helical" evidence="2">
    <location>
        <begin position="80"/>
        <end position="100"/>
    </location>
</feature>
<protein>
    <submittedName>
        <fullName evidence="3">Divergent polysaccharide deacetylase family protein</fullName>
    </submittedName>
</protein>
<keyword evidence="2" id="KW-0472">Membrane</keyword>
<evidence type="ECO:0000313" key="3">
    <source>
        <dbReference type="EMBL" id="MBE1237311.1"/>
    </source>
</evidence>
<feature type="region of interest" description="Disordered" evidence="1">
    <location>
        <begin position="130"/>
        <end position="266"/>
    </location>
</feature>
<keyword evidence="4" id="KW-1185">Reference proteome</keyword>
<evidence type="ECO:0000256" key="1">
    <source>
        <dbReference type="SAM" id="MobiDB-lite"/>
    </source>
</evidence>
<dbReference type="PANTHER" id="PTHR30105">
    <property type="entry name" value="UNCHARACTERIZED YIBQ-RELATED"/>
    <property type="match status" value="1"/>
</dbReference>
<name>A0A8J6YJ74_9PROT</name>
<organism evidence="3 4">
    <name type="scientific">Phaeovibrio sulfidiphilus</name>
    <dbReference type="NCBI Taxonomy" id="1220600"/>
    <lineage>
        <taxon>Bacteria</taxon>
        <taxon>Pseudomonadati</taxon>
        <taxon>Pseudomonadota</taxon>
        <taxon>Alphaproteobacteria</taxon>
        <taxon>Rhodospirillales</taxon>
        <taxon>Rhodospirillaceae</taxon>
        <taxon>Phaeovibrio</taxon>
    </lineage>
</organism>
<gene>
    <name evidence="3" type="ORF">IHV25_06585</name>
</gene>
<dbReference type="EMBL" id="JACZHT010000004">
    <property type="protein sequence ID" value="MBE1237311.1"/>
    <property type="molecule type" value="Genomic_DNA"/>
</dbReference>
<feature type="region of interest" description="Disordered" evidence="1">
    <location>
        <begin position="1"/>
        <end position="66"/>
    </location>
</feature>
<keyword evidence="2" id="KW-1133">Transmembrane helix</keyword>
<feature type="compositionally biased region" description="Low complexity" evidence="1">
    <location>
        <begin position="175"/>
        <end position="211"/>
    </location>
</feature>
<dbReference type="Proteomes" id="UP000631034">
    <property type="component" value="Unassembled WGS sequence"/>
</dbReference>
<dbReference type="RefSeq" id="WP_192534323.1">
    <property type="nucleotide sequence ID" value="NZ_JACZHT010000004.1"/>
</dbReference>
<dbReference type="GO" id="GO:0005975">
    <property type="term" value="P:carbohydrate metabolic process"/>
    <property type="evidence" value="ECO:0007669"/>
    <property type="project" value="InterPro"/>
</dbReference>
<feature type="compositionally biased region" description="Polar residues" evidence="1">
    <location>
        <begin position="212"/>
        <end position="222"/>
    </location>
</feature>
<proteinExistence type="predicted"/>
<dbReference type="PANTHER" id="PTHR30105:SF2">
    <property type="entry name" value="DIVERGENT POLYSACCHARIDE DEACETYLASE SUPERFAMILY"/>
    <property type="match status" value="1"/>
</dbReference>
<feature type="region of interest" description="Disordered" evidence="1">
    <location>
        <begin position="580"/>
        <end position="599"/>
    </location>
</feature>
<dbReference type="AlphaFoldDB" id="A0A8J6YJ74"/>
<dbReference type="SUPFAM" id="SSF88713">
    <property type="entry name" value="Glycoside hydrolase/deacetylase"/>
    <property type="match status" value="1"/>
</dbReference>
<sequence>MHRRPVTSQPDDASGGGLGLPPTLKGESRERKDFDPSGLPRSMPELVPGALDDGRPGALRDGGFSPAAVPSAPGPHRLPYVLLALALVLSIGPGAIWFLLHDDEAARKNVEISQMNASAGGIFKPIGSAAGRGAGSADDMGLEDDLDPEALSNLTNYDTSAHGDTAAPAGGNGASAGDADAPAAAPGTAPSPDAGSADASPAPEPGASSPETGTAHTASDPQPDTAGAARGPEPRADAPAPEATQAPSPAQPPSADTAAGGAVHETSPVSALASGVPVSAPLLLAADWIETTVPPRALEPGETPGRMPRYADLPAPLRPQSLPPAPVADLVEQTDQGALPVIGPGGKTPWQTYARPFENPKDLPRVAIILTGLGINAEATKAAIYRTPSEITLAFSPYGSSTEDWMKRARAAGHETLIELSVDAASANGERVDPGPLALRAAAPAEQNVARLRSQMVVGAGYAGVLPAYAGAFTDSPAALRPVLAELKERGLLYIQRGSVEAVNANSDVTPALNQVMSVLDDPSYQKAIAARLRALEEEALINGYAIGVLRATPLTLACLFDWYDRLNARGVLLAPVSSTVSGPAVPLPVPEPSEGEQK</sequence>
<feature type="compositionally biased region" description="Low complexity" evidence="1">
    <location>
        <begin position="226"/>
        <end position="259"/>
    </location>
</feature>
<comment type="caution">
    <text evidence="3">The sequence shown here is derived from an EMBL/GenBank/DDBJ whole genome shotgun (WGS) entry which is preliminary data.</text>
</comment>
<feature type="compositionally biased region" description="Polar residues" evidence="1">
    <location>
        <begin position="1"/>
        <end position="11"/>
    </location>
</feature>
<dbReference type="InterPro" id="IPR011330">
    <property type="entry name" value="Glyco_hydro/deAcase_b/a-brl"/>
</dbReference>
<reference evidence="3" key="1">
    <citation type="submission" date="2020-10" db="EMBL/GenBank/DDBJ databases">
        <title>Genome sequence of the unusual species of purple photosynthetic bacteria, Phaeovibrio sulfidiphilus DSM 23193, type strain.</title>
        <authorList>
            <person name="Kyndt J.A."/>
            <person name="Meyer T.E."/>
        </authorList>
    </citation>
    <scope>NUCLEOTIDE SEQUENCE</scope>
    <source>
        <strain evidence="3">DSM 23193</strain>
    </source>
</reference>
<keyword evidence="2" id="KW-0812">Transmembrane</keyword>
<evidence type="ECO:0000313" key="4">
    <source>
        <dbReference type="Proteomes" id="UP000631034"/>
    </source>
</evidence>
<dbReference type="InterPro" id="IPR006837">
    <property type="entry name" value="Divergent_DAC"/>
</dbReference>
<dbReference type="Gene3D" id="3.20.20.370">
    <property type="entry name" value="Glycoside hydrolase/deacetylase"/>
    <property type="match status" value="1"/>
</dbReference>
<feature type="region of interest" description="Disordered" evidence="1">
    <location>
        <begin position="295"/>
        <end position="322"/>
    </location>
</feature>
<feature type="compositionally biased region" description="Basic and acidic residues" evidence="1">
    <location>
        <begin position="26"/>
        <end position="35"/>
    </location>
</feature>